<dbReference type="GO" id="GO:0003723">
    <property type="term" value="F:RNA binding"/>
    <property type="evidence" value="ECO:0007669"/>
    <property type="project" value="InterPro"/>
</dbReference>
<reference evidence="2" key="1">
    <citation type="submission" date="2021-01" db="UniProtKB">
        <authorList>
            <consortium name="EnsemblPlants"/>
        </authorList>
    </citation>
    <scope>IDENTIFICATION</scope>
</reference>
<proteinExistence type="predicted"/>
<dbReference type="EnsemblPlants" id="Kaladp0011s0930.1.v1.1">
    <property type="protein sequence ID" value="Kaladp0011s0930.1.v1.1.CDS.1"/>
    <property type="gene ID" value="Kaladp0011s0930.v1.1"/>
</dbReference>
<dbReference type="OMA" id="WQKLEFP"/>
<evidence type="ECO:0000259" key="1">
    <source>
        <dbReference type="Pfam" id="PF11955"/>
    </source>
</evidence>
<keyword evidence="3" id="KW-1185">Reference proteome</keyword>
<protein>
    <recommendedName>
        <fullName evidence="1">PORR domain-containing protein</fullName>
    </recommendedName>
</protein>
<name>A0A7N0RJS8_KALFE</name>
<dbReference type="Gramene" id="Kaladp0011s0930.1.v1.1">
    <property type="protein sequence ID" value="Kaladp0011s0930.1.v1.1.CDS.1"/>
    <property type="gene ID" value="Kaladp0011s0930.v1.1"/>
</dbReference>
<evidence type="ECO:0000313" key="2">
    <source>
        <dbReference type="EnsemblPlants" id="Kaladp0011s0930.1.v1.1.CDS.1"/>
    </source>
</evidence>
<dbReference type="InterPro" id="IPR045040">
    <property type="entry name" value="PORR_fam"/>
</dbReference>
<dbReference type="Pfam" id="PF11955">
    <property type="entry name" value="PORR"/>
    <property type="match status" value="1"/>
</dbReference>
<dbReference type="Proteomes" id="UP000594263">
    <property type="component" value="Unplaced"/>
</dbReference>
<dbReference type="InterPro" id="IPR021099">
    <property type="entry name" value="PORR_domain"/>
</dbReference>
<dbReference type="PANTHER" id="PTHR31476">
    <property type="entry name" value="PROTEIN WHAT'S THIS FACTOR 1 HOMOLOG, CHLOROPLASTIC"/>
    <property type="match status" value="1"/>
</dbReference>
<evidence type="ECO:0000313" key="3">
    <source>
        <dbReference type="Proteomes" id="UP000594263"/>
    </source>
</evidence>
<dbReference type="PANTHER" id="PTHR31476:SF11">
    <property type="entry name" value="UBIQUITIN CARBOXYL-TERMINAL HYDROLASE FAMILY PROTEIN"/>
    <property type="match status" value="1"/>
</dbReference>
<accession>A0A7N0RJS8</accession>
<dbReference type="AlphaFoldDB" id="A0A7N0RJS8"/>
<feature type="domain" description="PORR" evidence="1">
    <location>
        <begin position="2"/>
        <end position="327"/>
    </location>
</feature>
<sequence>MDLNKKPSVIRQLKSIIQNQKHQFLLLRDLEKEVGFVGKWNSIATIEKYPTIFHVSSGNSRIPPAVTLTAKAEKVASKETEARKEMEPILVNNMKKLLMLSVDCRIRMDKIECIEAALGLPPDYKKSLIPRYPEFFAVKNINGKDYLQLENWDSSLAVTAREDKLAANGVSDIKQRSVTAKMAKDGNISGPFAFKLNYPVGFRPNVSYLEEVIRWQKMDFPSPYLNARRFDVADPKARKRVVAVLHEVLSLTMEKRMTSAQLEVFHSELMLPSRLLLCLIKHHGIFYITNKGSKSTVFLKEAYEGSRLIDKCPLLKFYDEFMALTGRTDADLSKTGSSQFLG</sequence>
<organism evidence="2 3">
    <name type="scientific">Kalanchoe fedtschenkoi</name>
    <name type="common">Lavender scallops</name>
    <name type="synonym">South American air plant</name>
    <dbReference type="NCBI Taxonomy" id="63787"/>
    <lineage>
        <taxon>Eukaryota</taxon>
        <taxon>Viridiplantae</taxon>
        <taxon>Streptophyta</taxon>
        <taxon>Embryophyta</taxon>
        <taxon>Tracheophyta</taxon>
        <taxon>Spermatophyta</taxon>
        <taxon>Magnoliopsida</taxon>
        <taxon>eudicotyledons</taxon>
        <taxon>Gunneridae</taxon>
        <taxon>Pentapetalae</taxon>
        <taxon>Saxifragales</taxon>
        <taxon>Crassulaceae</taxon>
        <taxon>Kalanchoe</taxon>
    </lineage>
</organism>